<proteinExistence type="predicted"/>
<organism evidence="1 2">
    <name type="scientific">Penicillium brevicompactum</name>
    <dbReference type="NCBI Taxonomy" id="5074"/>
    <lineage>
        <taxon>Eukaryota</taxon>
        <taxon>Fungi</taxon>
        <taxon>Dikarya</taxon>
        <taxon>Ascomycota</taxon>
        <taxon>Pezizomycotina</taxon>
        <taxon>Eurotiomycetes</taxon>
        <taxon>Eurotiomycetidae</taxon>
        <taxon>Eurotiales</taxon>
        <taxon>Aspergillaceae</taxon>
        <taxon>Penicillium</taxon>
    </lineage>
</organism>
<protein>
    <submittedName>
        <fullName evidence="1">Uncharacterized protein</fullName>
    </submittedName>
</protein>
<name>A0A9W9UI61_PENBR</name>
<reference evidence="1" key="2">
    <citation type="journal article" date="2023" name="IMA Fungus">
        <title>Comparative genomic study of the Penicillium genus elucidates a diverse pangenome and 15 lateral gene transfer events.</title>
        <authorList>
            <person name="Petersen C."/>
            <person name="Sorensen T."/>
            <person name="Nielsen M.R."/>
            <person name="Sondergaard T.E."/>
            <person name="Sorensen J.L."/>
            <person name="Fitzpatrick D.A."/>
            <person name="Frisvad J.C."/>
            <person name="Nielsen K.L."/>
        </authorList>
    </citation>
    <scope>NUCLEOTIDE SEQUENCE</scope>
    <source>
        <strain evidence="1">IBT 35675</strain>
    </source>
</reference>
<evidence type="ECO:0000313" key="1">
    <source>
        <dbReference type="EMBL" id="KAJ5340385.1"/>
    </source>
</evidence>
<dbReference type="Gene3D" id="1.10.510.10">
    <property type="entry name" value="Transferase(Phosphotransferase) domain 1"/>
    <property type="match status" value="1"/>
</dbReference>
<evidence type="ECO:0000313" key="2">
    <source>
        <dbReference type="Proteomes" id="UP001148299"/>
    </source>
</evidence>
<keyword evidence="2" id="KW-1185">Reference proteome</keyword>
<dbReference type="SUPFAM" id="SSF56112">
    <property type="entry name" value="Protein kinase-like (PK-like)"/>
    <property type="match status" value="1"/>
</dbReference>
<gene>
    <name evidence="1" type="ORF">N7541_009509</name>
</gene>
<accession>A0A9W9UI61</accession>
<sequence>MSSNPSKDNMICDLGTIKAQSQLPISMSAPTTCESYTAATTKPAGSHCRSRVKVIKGPPKSLCLPHLCGLENIASVLSLLYEIAGKVTIATRRTRPSRMVAIRTYAKENARRLIYRFGRLEHRNVLSLRECYMHEDLAFFLVDDLPLMLAHVVAFPSVYPSETELGSIICQILDGACYLVLFGLAHQSLTCDDILFGIDGIIKIGWLVAASLHYLTNTSQQVWTFV</sequence>
<dbReference type="EMBL" id="JAPZBR010000008">
    <property type="protein sequence ID" value="KAJ5340385.1"/>
    <property type="molecule type" value="Genomic_DNA"/>
</dbReference>
<comment type="caution">
    <text evidence="1">The sequence shown here is derived from an EMBL/GenBank/DDBJ whole genome shotgun (WGS) entry which is preliminary data.</text>
</comment>
<dbReference type="Proteomes" id="UP001148299">
    <property type="component" value="Unassembled WGS sequence"/>
</dbReference>
<dbReference type="InterPro" id="IPR011009">
    <property type="entry name" value="Kinase-like_dom_sf"/>
</dbReference>
<dbReference type="AlphaFoldDB" id="A0A9W9UI61"/>
<reference evidence="1" key="1">
    <citation type="submission" date="2022-12" db="EMBL/GenBank/DDBJ databases">
        <authorList>
            <person name="Petersen C."/>
        </authorList>
    </citation>
    <scope>NUCLEOTIDE SEQUENCE</scope>
    <source>
        <strain evidence="1">IBT 35675</strain>
    </source>
</reference>